<reference evidence="1 2" key="1">
    <citation type="journal article" date="2023" name="BMC Biol.">
        <title>The compact genome of the sponge Oopsacas minuta (Hexactinellida) is lacking key metazoan core genes.</title>
        <authorList>
            <person name="Santini S."/>
            <person name="Schenkelaars Q."/>
            <person name="Jourda C."/>
            <person name="Duchesne M."/>
            <person name="Belahbib H."/>
            <person name="Rocher C."/>
            <person name="Selva M."/>
            <person name="Riesgo A."/>
            <person name="Vervoort M."/>
            <person name="Leys S.P."/>
            <person name="Kodjabachian L."/>
            <person name="Le Bivic A."/>
            <person name="Borchiellini C."/>
            <person name="Claverie J.M."/>
            <person name="Renard E."/>
        </authorList>
    </citation>
    <scope>NUCLEOTIDE SEQUENCE [LARGE SCALE GENOMIC DNA]</scope>
    <source>
        <strain evidence="1">SPO-2</strain>
    </source>
</reference>
<gene>
    <name evidence="1" type="ORF">LOD99_9766</name>
</gene>
<name>A0AAV7KMD0_9METZ</name>
<protein>
    <submittedName>
        <fullName evidence="1">Uncharacterized protein</fullName>
    </submittedName>
</protein>
<dbReference type="AlphaFoldDB" id="A0AAV7KMD0"/>
<keyword evidence="2" id="KW-1185">Reference proteome</keyword>
<dbReference type="Proteomes" id="UP001165289">
    <property type="component" value="Unassembled WGS sequence"/>
</dbReference>
<proteinExistence type="predicted"/>
<comment type="caution">
    <text evidence="1">The sequence shown here is derived from an EMBL/GenBank/DDBJ whole genome shotgun (WGS) entry which is preliminary data.</text>
</comment>
<evidence type="ECO:0000313" key="2">
    <source>
        <dbReference type="Proteomes" id="UP001165289"/>
    </source>
</evidence>
<sequence>MGTRTRDEICKKWYNTLTKYMPRIVDTIASAKRTGEVLTEGCLDELEVKIFSIKGKDAFEGIGSDIDLSLERPFSVIIEDESIIISPTHSEEFKIFKETSAQIKSNLSAQRQVDMNPLNRHY</sequence>
<dbReference type="EMBL" id="JAKMXF010000004">
    <property type="protein sequence ID" value="KAI6661883.1"/>
    <property type="molecule type" value="Genomic_DNA"/>
</dbReference>
<accession>A0AAV7KMD0</accession>
<organism evidence="1 2">
    <name type="scientific">Oopsacas minuta</name>
    <dbReference type="NCBI Taxonomy" id="111878"/>
    <lineage>
        <taxon>Eukaryota</taxon>
        <taxon>Metazoa</taxon>
        <taxon>Porifera</taxon>
        <taxon>Hexactinellida</taxon>
        <taxon>Hexasterophora</taxon>
        <taxon>Lyssacinosida</taxon>
        <taxon>Leucopsacidae</taxon>
        <taxon>Oopsacas</taxon>
    </lineage>
</organism>
<evidence type="ECO:0000313" key="1">
    <source>
        <dbReference type="EMBL" id="KAI6661883.1"/>
    </source>
</evidence>